<dbReference type="GO" id="GO:0008467">
    <property type="term" value="F:[heparan sulfate]-glucosamine 3-sulfotransferase activity"/>
    <property type="evidence" value="ECO:0007669"/>
    <property type="project" value="TreeGrafter"/>
</dbReference>
<comment type="caution">
    <text evidence="7">The sequence shown here is derived from an EMBL/GenBank/DDBJ whole genome shotgun (WGS) entry which is preliminary data.</text>
</comment>
<reference evidence="7" key="1">
    <citation type="submission" date="2021-04" db="EMBL/GenBank/DDBJ databases">
        <authorList>
            <consortium name="Molecular Ecology Group"/>
        </authorList>
    </citation>
    <scope>NUCLEOTIDE SEQUENCE</scope>
</reference>
<evidence type="ECO:0000256" key="4">
    <source>
        <dbReference type="PIRSR" id="PIRSR637359-2"/>
    </source>
</evidence>
<dbReference type="Pfam" id="PF00685">
    <property type="entry name" value="Sulfotransfer_1"/>
    <property type="match status" value="1"/>
</dbReference>
<feature type="domain" description="Sulfotransferase" evidence="6">
    <location>
        <begin position="99"/>
        <end position="314"/>
    </location>
</feature>
<feature type="binding site" evidence="4">
    <location>
        <begin position="106"/>
        <end position="110"/>
    </location>
    <ligand>
        <name>3'-phosphoadenylyl sulfate</name>
        <dbReference type="ChEBI" id="CHEBI:58339"/>
    </ligand>
</feature>
<dbReference type="Proteomes" id="UP000678393">
    <property type="component" value="Unassembled WGS sequence"/>
</dbReference>
<evidence type="ECO:0000256" key="2">
    <source>
        <dbReference type="ARBA" id="ARBA00023180"/>
    </source>
</evidence>
<keyword evidence="5" id="KW-1015">Disulfide bond</keyword>
<dbReference type="InterPro" id="IPR037359">
    <property type="entry name" value="NST/OST"/>
</dbReference>
<dbReference type="SUPFAM" id="SSF52540">
    <property type="entry name" value="P-loop containing nucleoside triphosphate hydrolases"/>
    <property type="match status" value="1"/>
</dbReference>
<accession>A0A8S3Z5E7</accession>
<dbReference type="InterPro" id="IPR000863">
    <property type="entry name" value="Sulfotransferase_dom"/>
</dbReference>
<feature type="binding site" evidence="4">
    <location>
        <position position="295"/>
    </location>
    <ligand>
        <name>3'-phosphoadenylyl sulfate</name>
        <dbReference type="ChEBI" id="CHEBI:58339"/>
    </ligand>
</feature>
<evidence type="ECO:0000256" key="5">
    <source>
        <dbReference type="PIRSR" id="PIRSR637359-3"/>
    </source>
</evidence>
<dbReference type="PANTHER" id="PTHR10605">
    <property type="entry name" value="HEPARAN SULFATE SULFOTRANSFERASE"/>
    <property type="match status" value="1"/>
</dbReference>
<feature type="binding site" evidence="4">
    <location>
        <position position="197"/>
    </location>
    <ligand>
        <name>3'-phosphoadenylyl sulfate</name>
        <dbReference type="ChEBI" id="CHEBI:58339"/>
    </ligand>
</feature>
<dbReference type="AlphaFoldDB" id="A0A8S3Z5E7"/>
<feature type="non-terminal residue" evidence="7">
    <location>
        <position position="318"/>
    </location>
</feature>
<feature type="binding site" evidence="4">
    <location>
        <begin position="312"/>
        <end position="316"/>
    </location>
    <ligand>
        <name>3'-phosphoadenylyl sulfate</name>
        <dbReference type="ChEBI" id="CHEBI:58339"/>
    </ligand>
</feature>
<keyword evidence="8" id="KW-1185">Reference proteome</keyword>
<evidence type="ECO:0000313" key="7">
    <source>
        <dbReference type="EMBL" id="CAG5124319.1"/>
    </source>
</evidence>
<dbReference type="PANTHER" id="PTHR10605:SF65">
    <property type="entry name" value="GH20068P"/>
    <property type="match status" value="1"/>
</dbReference>
<evidence type="ECO:0000256" key="3">
    <source>
        <dbReference type="PIRSR" id="PIRSR637359-1"/>
    </source>
</evidence>
<feature type="disulfide bond" evidence="5">
    <location>
        <begin position="296"/>
        <end position="307"/>
    </location>
</feature>
<proteinExistence type="predicted"/>
<sequence>MMCFPGNIGAKALKCYAKLALLALCIIILTLTCCFEFLTAVRATLVANSFLGYSWYSLRNIGQNIRTPCKIENSSLEMRHDNLSHDFFQRQKSRCFPSCIIFGVSKCGTRAVLEYLTLHPDVVARNSEVNFFCNKTLYERGVSWYIQQMPLSEPHQITVEKSPDYFECHYCADLIYAANRNTKLILLLRDPVERLVSQYMQLADKTAGLPPMEEWVINPDTHVINNKLSSVMAGAYSEHLSHWLNVFPQHQIHIIESDNLRVNPLEEMTQVEKFLNLRPFFAPGDFYFNSSRGFYCTRRRSTGKTKCLGKSKGRHHIH</sequence>
<keyword evidence="1" id="KW-0808">Transferase</keyword>
<evidence type="ECO:0000256" key="1">
    <source>
        <dbReference type="ARBA" id="ARBA00022679"/>
    </source>
</evidence>
<dbReference type="EMBL" id="CAJHNH020001757">
    <property type="protein sequence ID" value="CAG5124319.1"/>
    <property type="molecule type" value="Genomic_DNA"/>
</dbReference>
<dbReference type="InterPro" id="IPR027417">
    <property type="entry name" value="P-loop_NTPase"/>
</dbReference>
<protein>
    <recommendedName>
        <fullName evidence="6">Sulfotransferase domain-containing protein</fullName>
    </recommendedName>
</protein>
<gene>
    <name evidence="7" type="ORF">CUNI_LOCUS9877</name>
</gene>
<feature type="binding site" evidence="4">
    <location>
        <position position="189"/>
    </location>
    <ligand>
        <name>3'-phosphoadenylyl sulfate</name>
        <dbReference type="ChEBI" id="CHEBI:58339"/>
    </ligand>
</feature>
<dbReference type="Gene3D" id="3.40.50.300">
    <property type="entry name" value="P-loop containing nucleotide triphosphate hydrolases"/>
    <property type="match status" value="1"/>
</dbReference>
<dbReference type="OrthoDB" id="16988at2759"/>
<keyword evidence="2" id="KW-0325">Glycoprotein</keyword>
<name>A0A8S3Z5E7_9EUPU</name>
<feature type="active site" description="For sulfotransferase activity" evidence="3">
    <location>
        <position position="106"/>
    </location>
</feature>
<evidence type="ECO:0000259" key="6">
    <source>
        <dbReference type="Pfam" id="PF00685"/>
    </source>
</evidence>
<evidence type="ECO:0000313" key="8">
    <source>
        <dbReference type="Proteomes" id="UP000678393"/>
    </source>
</evidence>
<organism evidence="7 8">
    <name type="scientific">Candidula unifasciata</name>
    <dbReference type="NCBI Taxonomy" id="100452"/>
    <lineage>
        <taxon>Eukaryota</taxon>
        <taxon>Metazoa</taxon>
        <taxon>Spiralia</taxon>
        <taxon>Lophotrochozoa</taxon>
        <taxon>Mollusca</taxon>
        <taxon>Gastropoda</taxon>
        <taxon>Heterobranchia</taxon>
        <taxon>Euthyneura</taxon>
        <taxon>Panpulmonata</taxon>
        <taxon>Eupulmonata</taxon>
        <taxon>Stylommatophora</taxon>
        <taxon>Helicina</taxon>
        <taxon>Helicoidea</taxon>
        <taxon>Geomitridae</taxon>
        <taxon>Candidula</taxon>
    </lineage>
</organism>